<dbReference type="PANTHER" id="PTHR37089:SF1">
    <property type="entry name" value="MEMBRANE PROTEIN"/>
    <property type="match status" value="1"/>
</dbReference>
<dbReference type="AlphaFoldDB" id="A0A1C4GU68"/>
<dbReference type="Gene3D" id="2.60.40.1090">
    <property type="entry name" value="Fimbrial-type adhesion domain"/>
    <property type="match status" value="1"/>
</dbReference>
<dbReference type="Pfam" id="PF05229">
    <property type="entry name" value="SCPU"/>
    <property type="match status" value="1"/>
</dbReference>
<feature type="chain" id="PRO_5008692690" evidence="1">
    <location>
        <begin position="27"/>
        <end position="164"/>
    </location>
</feature>
<dbReference type="SMART" id="SM00972">
    <property type="entry name" value="SCPU"/>
    <property type="match status" value="1"/>
</dbReference>
<protein>
    <submittedName>
        <fullName evidence="3">Spore coat protein U (SCPU) domain-containing protein</fullName>
    </submittedName>
</protein>
<keyword evidence="1" id="KW-0732">Signal</keyword>
<keyword evidence="3" id="KW-0167">Capsid protein</keyword>
<accession>A0A1C4GU68</accession>
<evidence type="ECO:0000313" key="3">
    <source>
        <dbReference type="EMBL" id="SCC71757.1"/>
    </source>
</evidence>
<dbReference type="GO" id="GO:0007155">
    <property type="term" value="P:cell adhesion"/>
    <property type="evidence" value="ECO:0007669"/>
    <property type="project" value="InterPro"/>
</dbReference>
<gene>
    <name evidence="3" type="ORF">GA0116959_105178</name>
</gene>
<dbReference type="EMBL" id="FMBK01000005">
    <property type="protein sequence ID" value="SCC71757.1"/>
    <property type="molecule type" value="Genomic_DNA"/>
</dbReference>
<reference evidence="3 4" key="1">
    <citation type="submission" date="2016-08" db="EMBL/GenBank/DDBJ databases">
        <authorList>
            <person name="Seilhamer J.J."/>
        </authorList>
    </citation>
    <scope>NUCLEOTIDE SEQUENCE [LARGE SCALE GENOMIC DNA]</scope>
    <source>
        <strain evidence="3 4">ANC 4874</strain>
    </source>
</reference>
<feature type="domain" description="Spore coat protein U/FanG" evidence="2">
    <location>
        <begin position="29"/>
        <end position="161"/>
    </location>
</feature>
<name>A0A1C4GU68_9GAMM</name>
<evidence type="ECO:0000259" key="2">
    <source>
        <dbReference type="Pfam" id="PF05229"/>
    </source>
</evidence>
<feature type="signal peptide" evidence="1">
    <location>
        <begin position="1"/>
        <end position="26"/>
    </location>
</feature>
<evidence type="ECO:0000256" key="1">
    <source>
        <dbReference type="SAM" id="SignalP"/>
    </source>
</evidence>
<organism evidence="3 4">
    <name type="scientific">Acinetobacter albensis</name>
    <dbReference type="NCBI Taxonomy" id="1673609"/>
    <lineage>
        <taxon>Bacteria</taxon>
        <taxon>Pseudomonadati</taxon>
        <taxon>Pseudomonadota</taxon>
        <taxon>Gammaproteobacteria</taxon>
        <taxon>Moraxellales</taxon>
        <taxon>Moraxellaceae</taxon>
        <taxon>Acinetobacter</taxon>
    </lineage>
</organism>
<sequence>MKKLFRITPKLLGTLIFIGISSSVNAATATSTLTVTANVLSACVINNATLAFGEYLPVTTHANANLDGATTVGVTCTNGTIAQLFSTTPTAQRTMTNSTGSVLNYQLYTTASRDTILGTTDAGDTIPVTGTGVTQSIDLYGVIPQNQQVTTGNYTGTANLTISY</sequence>
<dbReference type="GO" id="GO:0009289">
    <property type="term" value="C:pilus"/>
    <property type="evidence" value="ECO:0007669"/>
    <property type="project" value="InterPro"/>
</dbReference>
<evidence type="ECO:0000313" key="4">
    <source>
        <dbReference type="Proteomes" id="UP000243661"/>
    </source>
</evidence>
<keyword evidence="3" id="KW-0946">Virion</keyword>
<dbReference type="InterPro" id="IPR007893">
    <property type="entry name" value="Spore_coat_U/FanG"/>
</dbReference>
<dbReference type="Proteomes" id="UP000243661">
    <property type="component" value="Unassembled WGS sequence"/>
</dbReference>
<dbReference type="InterPro" id="IPR036937">
    <property type="entry name" value="Adhesion_dom_fimbrial_sf"/>
</dbReference>
<proteinExistence type="predicted"/>
<dbReference type="PANTHER" id="PTHR37089">
    <property type="entry name" value="PROTEIN U-RELATED"/>
    <property type="match status" value="1"/>
</dbReference>
<dbReference type="InterPro" id="IPR053167">
    <property type="entry name" value="Spore_coat_component"/>
</dbReference>